<sequence length="86" mass="9372">MEGAVTHRRIKLGGILSLRTDNGKRSLRENRLDPSHKAEHNLGGISNDLTELVITMMSGQIKMTASIAEVENHAHGESVRTAVIIS</sequence>
<dbReference type="Proteomes" id="UP000789342">
    <property type="component" value="Unassembled WGS sequence"/>
</dbReference>
<dbReference type="AlphaFoldDB" id="A0A9N9GME6"/>
<organism evidence="1 2">
    <name type="scientific">Acaulospora morrowiae</name>
    <dbReference type="NCBI Taxonomy" id="94023"/>
    <lineage>
        <taxon>Eukaryota</taxon>
        <taxon>Fungi</taxon>
        <taxon>Fungi incertae sedis</taxon>
        <taxon>Mucoromycota</taxon>
        <taxon>Glomeromycotina</taxon>
        <taxon>Glomeromycetes</taxon>
        <taxon>Diversisporales</taxon>
        <taxon>Acaulosporaceae</taxon>
        <taxon>Acaulospora</taxon>
    </lineage>
</organism>
<dbReference type="EMBL" id="CAJVPV010006908">
    <property type="protein sequence ID" value="CAG8612316.1"/>
    <property type="molecule type" value="Genomic_DNA"/>
</dbReference>
<evidence type="ECO:0000313" key="2">
    <source>
        <dbReference type="Proteomes" id="UP000789342"/>
    </source>
</evidence>
<name>A0A9N9GME6_9GLOM</name>
<gene>
    <name evidence="1" type="ORF">AMORRO_LOCUS8276</name>
</gene>
<evidence type="ECO:0000313" key="1">
    <source>
        <dbReference type="EMBL" id="CAG8612316.1"/>
    </source>
</evidence>
<protein>
    <submittedName>
        <fullName evidence="1">3173_t:CDS:1</fullName>
    </submittedName>
</protein>
<reference evidence="1" key="1">
    <citation type="submission" date="2021-06" db="EMBL/GenBank/DDBJ databases">
        <authorList>
            <person name="Kallberg Y."/>
            <person name="Tangrot J."/>
            <person name="Rosling A."/>
        </authorList>
    </citation>
    <scope>NUCLEOTIDE SEQUENCE</scope>
    <source>
        <strain evidence="1">CL551</strain>
    </source>
</reference>
<proteinExistence type="predicted"/>
<keyword evidence="2" id="KW-1185">Reference proteome</keyword>
<accession>A0A9N9GME6</accession>
<comment type="caution">
    <text evidence="1">The sequence shown here is derived from an EMBL/GenBank/DDBJ whole genome shotgun (WGS) entry which is preliminary data.</text>
</comment>